<dbReference type="PANTHER" id="PTHR47022">
    <property type="entry name" value="BTB AND MATH DOMAIN-CONTAINING PROTEIN 36-RELATED"/>
    <property type="match status" value="1"/>
</dbReference>
<dbReference type="Pfam" id="PF00651">
    <property type="entry name" value="BTB"/>
    <property type="match status" value="1"/>
</dbReference>
<keyword evidence="4" id="KW-1185">Reference proteome</keyword>
<protein>
    <recommendedName>
        <fullName evidence="5">BTB domain-containing protein</fullName>
    </recommendedName>
</protein>
<comment type="caution">
    <text evidence="3">The sequence shown here is derived from an EMBL/GenBank/DDBJ whole genome shotgun (WGS) entry which is preliminary data.</text>
</comment>
<dbReference type="AlphaFoldDB" id="A0AAN4ZQC2"/>
<name>A0AAN4ZQC2_9BILA</name>
<dbReference type="InterPro" id="IPR008974">
    <property type="entry name" value="TRAF-like"/>
</dbReference>
<dbReference type="Gene3D" id="2.60.210.10">
    <property type="entry name" value="Apoptosis, Tumor Necrosis Factor Receptor Associated Protein 2, Chain A"/>
    <property type="match status" value="1"/>
</dbReference>
<dbReference type="SMART" id="SM00061">
    <property type="entry name" value="MATH"/>
    <property type="match status" value="1"/>
</dbReference>
<dbReference type="InterPro" id="IPR002083">
    <property type="entry name" value="MATH/TRAF_dom"/>
</dbReference>
<gene>
    <name evidence="3" type="ORF">PMAYCL1PPCAC_13331</name>
</gene>
<dbReference type="SMART" id="SM00225">
    <property type="entry name" value="BTB"/>
    <property type="match status" value="1"/>
</dbReference>
<feature type="domain" description="BTB" evidence="1">
    <location>
        <begin position="171"/>
        <end position="238"/>
    </location>
</feature>
<sequence>MDEIPAHRTAKRPRAPEDLIVFCVPFPEKLDNDGVYSEQQTISGFPWRANVSKEEDEDGIEYLGLFLHCEMNKHSSVWFCDVSYEMTLVNQRDALLSETIKQTHRFDYSEGRLGIGAAEFITMEKLLNPNEGFIKDNMIRVEVKVTVNNSSLSRKFRGKPHVDLFSPSPQADAVLIVDSFKLYVNKQLLAIQSQFFDRLFNGQYKESKQKEIHIEDVDINDFEELLKAMYPIEYEYTEDNVESILELADRFEVNSVLNSAEKFLLADTEMSPRRKLLLADKYKLTVLIDQCLSMHKTCAQMKGLKSTPEYPLLSDAVKGALFDLITNICKC</sequence>
<evidence type="ECO:0000313" key="4">
    <source>
        <dbReference type="Proteomes" id="UP001328107"/>
    </source>
</evidence>
<dbReference type="PROSITE" id="PS50144">
    <property type="entry name" value="MATH"/>
    <property type="match status" value="1"/>
</dbReference>
<dbReference type="Gene3D" id="3.30.710.10">
    <property type="entry name" value="Potassium Channel Kv1.1, Chain A"/>
    <property type="match status" value="1"/>
</dbReference>
<dbReference type="PROSITE" id="PS50097">
    <property type="entry name" value="BTB"/>
    <property type="match status" value="1"/>
</dbReference>
<dbReference type="PANTHER" id="PTHR47022:SF1">
    <property type="entry name" value="BTB AND MATH DOMAIN-CONTAINING PROTEIN 36-RELATED"/>
    <property type="match status" value="1"/>
</dbReference>
<dbReference type="InterPro" id="IPR000210">
    <property type="entry name" value="BTB/POZ_dom"/>
</dbReference>
<dbReference type="CDD" id="cd18186">
    <property type="entry name" value="BTB_POZ_ZBTB_KLHL-like"/>
    <property type="match status" value="1"/>
</dbReference>
<dbReference type="SUPFAM" id="SSF49599">
    <property type="entry name" value="TRAF domain-like"/>
    <property type="match status" value="1"/>
</dbReference>
<dbReference type="InterPro" id="IPR011333">
    <property type="entry name" value="SKP1/BTB/POZ_sf"/>
</dbReference>
<reference evidence="4" key="1">
    <citation type="submission" date="2022-10" db="EMBL/GenBank/DDBJ databases">
        <title>Genome assembly of Pristionchus species.</title>
        <authorList>
            <person name="Yoshida K."/>
            <person name="Sommer R.J."/>
        </authorList>
    </citation>
    <scope>NUCLEOTIDE SEQUENCE [LARGE SCALE GENOMIC DNA]</scope>
    <source>
        <strain evidence="4">RS5460</strain>
    </source>
</reference>
<dbReference type="SUPFAM" id="SSF54695">
    <property type="entry name" value="POZ domain"/>
    <property type="match status" value="1"/>
</dbReference>
<evidence type="ECO:0000313" key="3">
    <source>
        <dbReference type="EMBL" id="GMR43136.1"/>
    </source>
</evidence>
<accession>A0AAN4ZQC2</accession>
<dbReference type="Pfam" id="PF22486">
    <property type="entry name" value="MATH_2"/>
    <property type="match status" value="1"/>
</dbReference>
<organism evidence="3 4">
    <name type="scientific">Pristionchus mayeri</name>
    <dbReference type="NCBI Taxonomy" id="1317129"/>
    <lineage>
        <taxon>Eukaryota</taxon>
        <taxon>Metazoa</taxon>
        <taxon>Ecdysozoa</taxon>
        <taxon>Nematoda</taxon>
        <taxon>Chromadorea</taxon>
        <taxon>Rhabditida</taxon>
        <taxon>Rhabditina</taxon>
        <taxon>Diplogasteromorpha</taxon>
        <taxon>Diplogasteroidea</taxon>
        <taxon>Neodiplogasteridae</taxon>
        <taxon>Pristionchus</taxon>
    </lineage>
</organism>
<evidence type="ECO:0000259" key="1">
    <source>
        <dbReference type="PROSITE" id="PS50097"/>
    </source>
</evidence>
<proteinExistence type="predicted"/>
<dbReference type="CDD" id="cd00121">
    <property type="entry name" value="MATH"/>
    <property type="match status" value="1"/>
</dbReference>
<dbReference type="Proteomes" id="UP001328107">
    <property type="component" value="Unassembled WGS sequence"/>
</dbReference>
<evidence type="ECO:0000259" key="2">
    <source>
        <dbReference type="PROSITE" id="PS50144"/>
    </source>
</evidence>
<evidence type="ECO:0008006" key="5">
    <source>
        <dbReference type="Google" id="ProtNLM"/>
    </source>
</evidence>
<dbReference type="EMBL" id="BTRK01000003">
    <property type="protein sequence ID" value="GMR43136.1"/>
    <property type="molecule type" value="Genomic_DNA"/>
</dbReference>
<feature type="domain" description="MATH" evidence="2">
    <location>
        <begin position="17"/>
        <end position="145"/>
    </location>
</feature>